<comment type="caution">
    <text evidence="1">The sequence shown here is derived from an EMBL/GenBank/DDBJ whole genome shotgun (WGS) entry which is preliminary data.</text>
</comment>
<reference evidence="1" key="1">
    <citation type="submission" date="2023-04" db="EMBL/GenBank/DDBJ databases">
        <title>Draft Genome sequencing of Naganishia species isolated from polar environments using Oxford Nanopore Technology.</title>
        <authorList>
            <person name="Leo P."/>
            <person name="Venkateswaran K."/>
        </authorList>
    </citation>
    <scope>NUCLEOTIDE SEQUENCE</scope>
    <source>
        <strain evidence="1">MNA-CCFEE 5262</strain>
    </source>
</reference>
<protein>
    <submittedName>
        <fullName evidence="1">Uncharacterized protein</fullName>
    </submittedName>
</protein>
<gene>
    <name evidence="1" type="ORF">QFC20_007154</name>
</gene>
<sequence>MPWHKALKWWDKSTFARWEICIAQFYGIWGADEVAPPELAESLCERTTDLCIWIIKGTVGNVERQAALFHGLSHYMAGQDLYEQWIGAWAAVKVVISAEQLSSDLEDSETGSVMSLSDATSDRGGCRNSVDEGAESSCVNTALSASYTATSAQLK</sequence>
<organism evidence="1 2">
    <name type="scientific">Naganishia adeliensis</name>
    <dbReference type="NCBI Taxonomy" id="92952"/>
    <lineage>
        <taxon>Eukaryota</taxon>
        <taxon>Fungi</taxon>
        <taxon>Dikarya</taxon>
        <taxon>Basidiomycota</taxon>
        <taxon>Agaricomycotina</taxon>
        <taxon>Tremellomycetes</taxon>
        <taxon>Filobasidiales</taxon>
        <taxon>Filobasidiaceae</taxon>
        <taxon>Naganishia</taxon>
    </lineage>
</organism>
<dbReference type="EMBL" id="JASBWS010000156">
    <property type="protein sequence ID" value="KAJ9093331.1"/>
    <property type="molecule type" value="Genomic_DNA"/>
</dbReference>
<accession>A0ACC2V3A9</accession>
<proteinExistence type="predicted"/>
<evidence type="ECO:0000313" key="1">
    <source>
        <dbReference type="EMBL" id="KAJ9093331.1"/>
    </source>
</evidence>
<dbReference type="Proteomes" id="UP001230649">
    <property type="component" value="Unassembled WGS sequence"/>
</dbReference>
<evidence type="ECO:0000313" key="2">
    <source>
        <dbReference type="Proteomes" id="UP001230649"/>
    </source>
</evidence>
<keyword evidence="2" id="KW-1185">Reference proteome</keyword>
<name>A0ACC2V3A9_9TREE</name>